<protein>
    <recommendedName>
        <fullName evidence="4">Probable transcriptional regulatory protein GX888_02570</fullName>
    </recommendedName>
</protein>
<feature type="domain" description="TACO1/YebC-like N-terminal" evidence="6">
    <location>
        <begin position="5"/>
        <end position="76"/>
    </location>
</feature>
<dbReference type="PANTHER" id="PTHR12532:SF0">
    <property type="entry name" value="TRANSLATIONAL ACTIVATOR OF CYTOCHROME C OXIDASE 1"/>
    <property type="match status" value="1"/>
</dbReference>
<dbReference type="InterPro" id="IPR048300">
    <property type="entry name" value="TACO1_YebC-like_2nd/3rd_dom"/>
</dbReference>
<name>A0A847VDP5_9BACT</name>
<dbReference type="NCBIfam" id="NF009044">
    <property type="entry name" value="PRK12378.1"/>
    <property type="match status" value="1"/>
</dbReference>
<keyword evidence="3 4" id="KW-0804">Transcription</keyword>
<comment type="subcellular location">
    <subcellularLocation>
        <location evidence="4">Cytoplasm</location>
    </subcellularLocation>
</comment>
<dbReference type="Gene3D" id="3.30.70.980">
    <property type="match status" value="2"/>
</dbReference>
<evidence type="ECO:0000256" key="4">
    <source>
        <dbReference type="HAMAP-Rule" id="MF_00693"/>
    </source>
</evidence>
<dbReference type="NCBIfam" id="TIGR01033">
    <property type="entry name" value="YebC/PmpR family DNA-binding transcriptional regulator"/>
    <property type="match status" value="1"/>
</dbReference>
<evidence type="ECO:0000313" key="7">
    <source>
        <dbReference type="EMBL" id="NLZ24600.1"/>
    </source>
</evidence>
<evidence type="ECO:0000259" key="6">
    <source>
        <dbReference type="Pfam" id="PF20772"/>
    </source>
</evidence>
<gene>
    <name evidence="7" type="ORF">GX888_02570</name>
</gene>
<dbReference type="HAMAP" id="MF_00693">
    <property type="entry name" value="Transcrip_reg_TACO1"/>
    <property type="match status" value="1"/>
</dbReference>
<evidence type="ECO:0000256" key="3">
    <source>
        <dbReference type="ARBA" id="ARBA00023163"/>
    </source>
</evidence>
<proteinExistence type="inferred from homology"/>
<dbReference type="NCBIfam" id="NF001030">
    <property type="entry name" value="PRK00110.1"/>
    <property type="match status" value="1"/>
</dbReference>
<sequence>MAGHSKWSTIRHKKAITDAKKSQIFSKLSTQITLAAKKGGGDPDMNPNLRLYLDKAKSAGFPVDRIKKAIQKGTGEGKDEVAYEEAIYEGFGPSNIQILVDVITDNKNRTIADLRRLFEEIGGRMGESGSVAWNFDTKGLIVLRSGRMKKSDRFGHEDEYVPEDRQEVMMEIMDIEGVEDINECDLDGVEGLEVYTQFSDLTKVRDGISKKGYVLEQADIIKEPRDTIQLTGSDLDKAQAGIERIEDHNDVQSVWSNLEL</sequence>
<dbReference type="Pfam" id="PF01709">
    <property type="entry name" value="Transcrip_reg"/>
    <property type="match status" value="1"/>
</dbReference>
<dbReference type="InterPro" id="IPR049083">
    <property type="entry name" value="TACO1_YebC_N"/>
</dbReference>
<dbReference type="GO" id="GO:0005829">
    <property type="term" value="C:cytosol"/>
    <property type="evidence" value="ECO:0007669"/>
    <property type="project" value="TreeGrafter"/>
</dbReference>
<dbReference type="Gene3D" id="1.10.10.200">
    <property type="match status" value="1"/>
</dbReference>
<keyword evidence="4 7" id="KW-0238">DNA-binding</keyword>
<dbReference type="Proteomes" id="UP000564033">
    <property type="component" value="Unassembled WGS sequence"/>
</dbReference>
<evidence type="ECO:0000256" key="1">
    <source>
        <dbReference type="ARBA" id="ARBA00008724"/>
    </source>
</evidence>
<feature type="domain" description="TACO1/YebC-like second and third" evidence="5">
    <location>
        <begin position="83"/>
        <end position="258"/>
    </location>
</feature>
<keyword evidence="4" id="KW-0963">Cytoplasm</keyword>
<evidence type="ECO:0000259" key="5">
    <source>
        <dbReference type="Pfam" id="PF01709"/>
    </source>
</evidence>
<dbReference type="AlphaFoldDB" id="A0A847VDP5"/>
<dbReference type="InterPro" id="IPR029072">
    <property type="entry name" value="YebC-like"/>
</dbReference>
<dbReference type="FunFam" id="1.10.10.200:FF:000002">
    <property type="entry name" value="Probable transcriptional regulatory protein CLM62_37755"/>
    <property type="match status" value="1"/>
</dbReference>
<comment type="similarity">
    <text evidence="1 4">Belongs to the TACO1 family.</text>
</comment>
<dbReference type="InterPro" id="IPR017856">
    <property type="entry name" value="Integrase-like_N"/>
</dbReference>
<dbReference type="InterPro" id="IPR002876">
    <property type="entry name" value="Transcrip_reg_TACO1-like"/>
</dbReference>
<evidence type="ECO:0000256" key="2">
    <source>
        <dbReference type="ARBA" id="ARBA00023015"/>
    </source>
</evidence>
<dbReference type="GO" id="GO:0003677">
    <property type="term" value="F:DNA binding"/>
    <property type="evidence" value="ECO:0007669"/>
    <property type="project" value="UniProtKB-UniRule"/>
</dbReference>
<keyword evidence="2 4" id="KW-0805">Transcription regulation</keyword>
<dbReference type="EMBL" id="JAAZIL010000060">
    <property type="protein sequence ID" value="NLZ24600.1"/>
    <property type="molecule type" value="Genomic_DNA"/>
</dbReference>
<dbReference type="GO" id="GO:0006355">
    <property type="term" value="P:regulation of DNA-templated transcription"/>
    <property type="evidence" value="ECO:0007669"/>
    <property type="project" value="UniProtKB-UniRule"/>
</dbReference>
<comment type="caution">
    <text evidence="7">The sequence shown here is derived from an EMBL/GenBank/DDBJ whole genome shotgun (WGS) entry which is preliminary data.</text>
</comment>
<accession>A0A847VDP5</accession>
<dbReference type="InterPro" id="IPR026564">
    <property type="entry name" value="Transcrip_reg_TACO1-like_dom3"/>
</dbReference>
<organism evidence="7 8">
    <name type="scientific">Candidatus Dojkabacteria bacterium</name>
    <dbReference type="NCBI Taxonomy" id="2099670"/>
    <lineage>
        <taxon>Bacteria</taxon>
        <taxon>Candidatus Dojkabacteria</taxon>
    </lineage>
</organism>
<dbReference type="SUPFAM" id="SSF75625">
    <property type="entry name" value="YebC-like"/>
    <property type="match status" value="1"/>
</dbReference>
<dbReference type="Pfam" id="PF20772">
    <property type="entry name" value="TACO1_YebC_N"/>
    <property type="match status" value="1"/>
</dbReference>
<dbReference type="PANTHER" id="PTHR12532">
    <property type="entry name" value="TRANSLATIONAL ACTIVATOR OF CYTOCHROME C OXIDASE 1"/>
    <property type="match status" value="1"/>
</dbReference>
<evidence type="ECO:0000313" key="8">
    <source>
        <dbReference type="Proteomes" id="UP000564033"/>
    </source>
</evidence>
<reference evidence="7 8" key="1">
    <citation type="journal article" date="2020" name="Biotechnol. Biofuels">
        <title>New insights from the biogas microbiome by comprehensive genome-resolved metagenomics of nearly 1600 species originating from multiple anaerobic digesters.</title>
        <authorList>
            <person name="Campanaro S."/>
            <person name="Treu L."/>
            <person name="Rodriguez-R L.M."/>
            <person name="Kovalovszki A."/>
            <person name="Ziels R.M."/>
            <person name="Maus I."/>
            <person name="Zhu X."/>
            <person name="Kougias P.G."/>
            <person name="Basile A."/>
            <person name="Luo G."/>
            <person name="Schluter A."/>
            <person name="Konstantinidis K.T."/>
            <person name="Angelidaki I."/>
        </authorList>
    </citation>
    <scope>NUCLEOTIDE SEQUENCE [LARGE SCALE GENOMIC DNA]</scope>
    <source>
        <strain evidence="7">AS19jrsBPTG_9</strain>
    </source>
</reference>